<gene>
    <name evidence="1" type="ORF">DERF_001978</name>
</gene>
<sequence length="98" mass="11473">MMDNINSWLFCPSQLEQEKMTYSHCVGYDDDDDNDDNDCFRLKLAIHLCPSDATQSKNVFSSHYLFTCRWKTTTKMYMHNNNNIPPQAKYISKTVGCF</sequence>
<name>A0A922IFV7_DERFA</name>
<dbReference type="Proteomes" id="UP000790347">
    <property type="component" value="Unassembled WGS sequence"/>
</dbReference>
<comment type="caution">
    <text evidence="1">The sequence shown here is derived from an EMBL/GenBank/DDBJ whole genome shotgun (WGS) entry which is preliminary data.</text>
</comment>
<proteinExistence type="predicted"/>
<reference evidence="1" key="2">
    <citation type="journal article" date="2022" name="Res Sq">
        <title>Comparative Genomics Reveals Insights into the Divergent Evolution of Astigmatic Mites and Household Pest Adaptations.</title>
        <authorList>
            <person name="Xiong Q."/>
            <person name="Wan A.T.-Y."/>
            <person name="Liu X.-Y."/>
            <person name="Fung C.S.-H."/>
            <person name="Xiao X."/>
            <person name="Malainual N."/>
            <person name="Hou J."/>
            <person name="Wang L."/>
            <person name="Wang M."/>
            <person name="Yang K."/>
            <person name="Cui Y."/>
            <person name="Leung E."/>
            <person name="Nong W."/>
            <person name="Shin S.-K."/>
            <person name="Au S."/>
            <person name="Jeong K.Y."/>
            <person name="Chew F.T."/>
            <person name="Hui J."/>
            <person name="Leung T.F."/>
            <person name="Tungtrongchitr A."/>
            <person name="Zhong N."/>
            <person name="Liu Z."/>
            <person name="Tsui S."/>
        </authorList>
    </citation>
    <scope>NUCLEOTIDE SEQUENCE</scope>
    <source>
        <strain evidence="1">Derf</strain>
        <tissue evidence="1">Whole organism</tissue>
    </source>
</reference>
<evidence type="ECO:0000313" key="2">
    <source>
        <dbReference type="Proteomes" id="UP000790347"/>
    </source>
</evidence>
<protein>
    <submittedName>
        <fullName evidence="1">Uncharacterized protein</fullName>
    </submittedName>
</protein>
<dbReference type="EMBL" id="ASGP02000001">
    <property type="protein sequence ID" value="KAH9528003.1"/>
    <property type="molecule type" value="Genomic_DNA"/>
</dbReference>
<dbReference type="AlphaFoldDB" id="A0A922IFV7"/>
<reference evidence="1" key="1">
    <citation type="submission" date="2013-05" db="EMBL/GenBank/DDBJ databases">
        <authorList>
            <person name="Yim A.K.Y."/>
            <person name="Chan T.F."/>
            <person name="Ji K.M."/>
            <person name="Liu X.Y."/>
            <person name="Zhou J.W."/>
            <person name="Li R.Q."/>
            <person name="Yang K.Y."/>
            <person name="Li J."/>
            <person name="Li M."/>
            <person name="Law P.T.W."/>
            <person name="Wu Y.L."/>
            <person name="Cai Z.L."/>
            <person name="Qin H."/>
            <person name="Bao Y."/>
            <person name="Leung R.K.K."/>
            <person name="Ng P.K.S."/>
            <person name="Zou J."/>
            <person name="Zhong X.J."/>
            <person name="Ran P.X."/>
            <person name="Zhong N.S."/>
            <person name="Liu Z.G."/>
            <person name="Tsui S.K.W."/>
        </authorList>
    </citation>
    <scope>NUCLEOTIDE SEQUENCE</scope>
    <source>
        <strain evidence="1">Derf</strain>
        <tissue evidence="1">Whole organism</tissue>
    </source>
</reference>
<keyword evidence="2" id="KW-1185">Reference proteome</keyword>
<organism evidence="1 2">
    <name type="scientific">Dermatophagoides farinae</name>
    <name type="common">American house dust mite</name>
    <dbReference type="NCBI Taxonomy" id="6954"/>
    <lineage>
        <taxon>Eukaryota</taxon>
        <taxon>Metazoa</taxon>
        <taxon>Ecdysozoa</taxon>
        <taxon>Arthropoda</taxon>
        <taxon>Chelicerata</taxon>
        <taxon>Arachnida</taxon>
        <taxon>Acari</taxon>
        <taxon>Acariformes</taxon>
        <taxon>Sarcoptiformes</taxon>
        <taxon>Astigmata</taxon>
        <taxon>Psoroptidia</taxon>
        <taxon>Analgoidea</taxon>
        <taxon>Pyroglyphidae</taxon>
        <taxon>Dermatophagoidinae</taxon>
        <taxon>Dermatophagoides</taxon>
    </lineage>
</organism>
<evidence type="ECO:0000313" key="1">
    <source>
        <dbReference type="EMBL" id="KAH9528003.1"/>
    </source>
</evidence>
<accession>A0A922IFV7</accession>